<dbReference type="InterPro" id="IPR050336">
    <property type="entry name" value="Chromosome_partition/occlusion"/>
</dbReference>
<gene>
    <name evidence="3" type="ORF">ISP18_12540</name>
</gene>
<dbReference type="Gene3D" id="3.90.1530.30">
    <property type="match status" value="1"/>
</dbReference>
<comment type="caution">
    <text evidence="3">The sequence shown here is derived from an EMBL/GenBank/DDBJ whole genome shotgun (WGS) entry which is preliminary data.</text>
</comment>
<evidence type="ECO:0000256" key="1">
    <source>
        <dbReference type="SAM" id="MobiDB-lite"/>
    </source>
</evidence>
<dbReference type="PANTHER" id="PTHR33375">
    <property type="entry name" value="CHROMOSOME-PARTITIONING PROTEIN PARB-RELATED"/>
    <property type="match status" value="1"/>
</dbReference>
<dbReference type="RefSeq" id="WP_380012248.1">
    <property type="nucleotide sequence ID" value="NZ_JADIKI010000023.1"/>
</dbReference>
<sequence length="298" mass="33935">MSMSENVNAEVQNISIQDIHVLNPRSRGRRSRAELVENIRAVGLKRPITVSRRVDGDRQPYDLVCGQGRLEALTILGYTMVPAMVIDVTEEDCLVMSLVENVARRSHRGIDFMREVGRLRERGHPDQEIAEIIGVSSSWVAMIGNLLERGEETLLAAVERELIPLSMATDIARGTSTEIQAMLTDAYEKGFRGKKLSHLRRLLEVRAKRSPKMHDHEKSSPRERKPMSAADIRRIFEKEAERQRLVIKKASFVHDRLVFSTQAIKELLDNIDFFGLLQAERLDSLPKLIHERIRGVQS</sequence>
<feature type="region of interest" description="Disordered" evidence="1">
    <location>
        <begin position="208"/>
        <end position="230"/>
    </location>
</feature>
<dbReference type="SUPFAM" id="SSF110849">
    <property type="entry name" value="ParB/Sulfiredoxin"/>
    <property type="match status" value="1"/>
</dbReference>
<evidence type="ECO:0000259" key="2">
    <source>
        <dbReference type="SMART" id="SM00470"/>
    </source>
</evidence>
<name>A0ABW8IJN6_9GAMM</name>
<dbReference type="Gene3D" id="1.10.10.2830">
    <property type="match status" value="1"/>
</dbReference>
<feature type="domain" description="ParB-like N-terminal" evidence="2">
    <location>
        <begin position="12"/>
        <end position="102"/>
    </location>
</feature>
<keyword evidence="4" id="KW-1185">Reference proteome</keyword>
<dbReference type="Proteomes" id="UP001620409">
    <property type="component" value="Unassembled WGS sequence"/>
</dbReference>
<dbReference type="Pfam" id="PF02195">
    <property type="entry name" value="ParB_N"/>
    <property type="match status" value="1"/>
</dbReference>
<dbReference type="InterPro" id="IPR036086">
    <property type="entry name" value="ParB/Sulfiredoxin_sf"/>
</dbReference>
<dbReference type="PANTHER" id="PTHR33375:SF1">
    <property type="entry name" value="CHROMOSOME-PARTITIONING PROTEIN PARB-RELATED"/>
    <property type="match status" value="1"/>
</dbReference>
<protein>
    <submittedName>
        <fullName evidence="3">ParB N-terminal domain-containing protein</fullName>
    </submittedName>
</protein>
<organism evidence="3 4">
    <name type="scientific">Dyella humi</name>
    <dbReference type="NCBI Taxonomy" id="1770547"/>
    <lineage>
        <taxon>Bacteria</taxon>
        <taxon>Pseudomonadati</taxon>
        <taxon>Pseudomonadota</taxon>
        <taxon>Gammaproteobacteria</taxon>
        <taxon>Lysobacterales</taxon>
        <taxon>Rhodanobacteraceae</taxon>
        <taxon>Dyella</taxon>
    </lineage>
</organism>
<evidence type="ECO:0000313" key="4">
    <source>
        <dbReference type="Proteomes" id="UP001620409"/>
    </source>
</evidence>
<dbReference type="CDD" id="cd16411">
    <property type="entry name" value="ParB_N_like"/>
    <property type="match status" value="1"/>
</dbReference>
<accession>A0ABW8IJN6</accession>
<proteinExistence type="predicted"/>
<dbReference type="Pfam" id="PF07506">
    <property type="entry name" value="RepB"/>
    <property type="match status" value="1"/>
</dbReference>
<reference evidence="3 4" key="1">
    <citation type="submission" date="2020-10" db="EMBL/GenBank/DDBJ databases">
        <title>Phylogeny of dyella-like bacteria.</title>
        <authorList>
            <person name="Fu J."/>
        </authorList>
    </citation>
    <scope>NUCLEOTIDE SEQUENCE [LARGE SCALE GENOMIC DNA]</scope>
    <source>
        <strain evidence="3 4">DHG40</strain>
    </source>
</reference>
<dbReference type="EMBL" id="JADIKI010000023">
    <property type="protein sequence ID" value="MFK2855422.1"/>
    <property type="molecule type" value="Genomic_DNA"/>
</dbReference>
<dbReference type="SUPFAM" id="SSF109709">
    <property type="entry name" value="KorB DNA-binding domain-like"/>
    <property type="match status" value="1"/>
</dbReference>
<dbReference type="InterPro" id="IPR011111">
    <property type="entry name" value="Plasmid_RepB"/>
</dbReference>
<dbReference type="InterPro" id="IPR003115">
    <property type="entry name" value="ParB_N"/>
</dbReference>
<dbReference type="SMART" id="SM00470">
    <property type="entry name" value="ParB"/>
    <property type="match status" value="1"/>
</dbReference>
<evidence type="ECO:0000313" key="3">
    <source>
        <dbReference type="EMBL" id="MFK2855422.1"/>
    </source>
</evidence>